<dbReference type="Proteomes" id="UP001148786">
    <property type="component" value="Unassembled WGS sequence"/>
</dbReference>
<organism evidence="2 3">
    <name type="scientific">Agrocybe chaxingu</name>
    <dbReference type="NCBI Taxonomy" id="84603"/>
    <lineage>
        <taxon>Eukaryota</taxon>
        <taxon>Fungi</taxon>
        <taxon>Dikarya</taxon>
        <taxon>Basidiomycota</taxon>
        <taxon>Agaricomycotina</taxon>
        <taxon>Agaricomycetes</taxon>
        <taxon>Agaricomycetidae</taxon>
        <taxon>Agaricales</taxon>
        <taxon>Agaricineae</taxon>
        <taxon>Strophariaceae</taxon>
        <taxon>Agrocybe</taxon>
    </lineage>
</organism>
<feature type="region of interest" description="Disordered" evidence="1">
    <location>
        <begin position="262"/>
        <end position="295"/>
    </location>
</feature>
<sequence length="325" mass="36561">MPQSRRKSPSNLASPSSSSIPSSSIPPCSAPPSFIPFAALSGATIVEHTMASPGHTKHAEEATAKIAQQEPAREVKRDTVGVGRDREQRCRPRSHGPKKDDAKEAQENEHTSTKEALDDKGLYWYERRERERQHFERLAEMASTTAGWTRAIVIADSRMSKVEEVQQGQERERRFGSCSGSVKEAGAKEEREQERPKHTKEDQTKKVLGWERRPRSTLAEEAEQHLRTEEFSVGEVKAACEREHRPRSQRTLHLITTPTATTTTDASTTMTRASPKLPVVKQADQSPMPKFEDDLFSERGTQGIPVQPFKLKTPPHVRWPRCGRV</sequence>
<evidence type="ECO:0000313" key="3">
    <source>
        <dbReference type="Proteomes" id="UP001148786"/>
    </source>
</evidence>
<reference evidence="2" key="1">
    <citation type="submission" date="2022-07" db="EMBL/GenBank/DDBJ databases">
        <title>Genome Sequence of Agrocybe chaxingu.</title>
        <authorList>
            <person name="Buettner E."/>
        </authorList>
    </citation>
    <scope>NUCLEOTIDE SEQUENCE</scope>
    <source>
        <strain evidence="2">MP-N11</strain>
    </source>
</reference>
<proteinExistence type="predicted"/>
<feature type="region of interest" description="Disordered" evidence="1">
    <location>
        <begin position="48"/>
        <end position="116"/>
    </location>
</feature>
<name>A0A9W8JNZ9_9AGAR</name>
<dbReference type="AlphaFoldDB" id="A0A9W8JNZ9"/>
<feature type="compositionally biased region" description="Low complexity" evidence="1">
    <location>
        <begin position="9"/>
        <end position="27"/>
    </location>
</feature>
<feature type="compositionally biased region" description="Low complexity" evidence="1">
    <location>
        <begin position="262"/>
        <end position="273"/>
    </location>
</feature>
<accession>A0A9W8JNZ9</accession>
<feature type="region of interest" description="Disordered" evidence="1">
    <location>
        <begin position="1"/>
        <end position="34"/>
    </location>
</feature>
<comment type="caution">
    <text evidence="2">The sequence shown here is derived from an EMBL/GenBank/DDBJ whole genome shotgun (WGS) entry which is preliminary data.</text>
</comment>
<dbReference type="EMBL" id="JANKHO010002505">
    <property type="protein sequence ID" value="KAJ3491826.1"/>
    <property type="molecule type" value="Genomic_DNA"/>
</dbReference>
<protein>
    <submittedName>
        <fullName evidence="2">Uncharacterized protein</fullName>
    </submittedName>
</protein>
<gene>
    <name evidence="2" type="ORF">NLJ89_g11298</name>
</gene>
<feature type="compositionally biased region" description="Basic and acidic residues" evidence="1">
    <location>
        <begin position="185"/>
        <end position="214"/>
    </location>
</feature>
<feature type="compositionally biased region" description="Basic and acidic residues" evidence="1">
    <location>
        <begin position="164"/>
        <end position="175"/>
    </location>
</feature>
<evidence type="ECO:0000256" key="1">
    <source>
        <dbReference type="SAM" id="MobiDB-lite"/>
    </source>
</evidence>
<feature type="compositionally biased region" description="Basic and acidic residues" evidence="1">
    <location>
        <begin position="71"/>
        <end position="90"/>
    </location>
</feature>
<feature type="region of interest" description="Disordered" evidence="1">
    <location>
        <begin position="164"/>
        <end position="223"/>
    </location>
</feature>
<feature type="compositionally biased region" description="Basic and acidic residues" evidence="1">
    <location>
        <begin position="97"/>
        <end position="116"/>
    </location>
</feature>
<keyword evidence="3" id="KW-1185">Reference proteome</keyword>
<evidence type="ECO:0000313" key="2">
    <source>
        <dbReference type="EMBL" id="KAJ3491826.1"/>
    </source>
</evidence>